<keyword evidence="4 7" id="KW-0808">Transferase</keyword>
<feature type="region of interest" description="Interaction with RNA" evidence="7">
    <location>
        <begin position="184"/>
        <end position="189"/>
    </location>
</feature>
<feature type="binding site" evidence="7">
    <location>
        <position position="103"/>
    </location>
    <ligand>
        <name>S-adenosyl-L-methionine</name>
        <dbReference type="ChEBI" id="CHEBI:59789"/>
    </ligand>
</feature>
<dbReference type="EMBL" id="BAABBP010000023">
    <property type="protein sequence ID" value="GAA3999486.1"/>
    <property type="molecule type" value="Genomic_DNA"/>
</dbReference>
<dbReference type="InterPro" id="IPR029063">
    <property type="entry name" value="SAM-dependent_MTases_sf"/>
</dbReference>
<gene>
    <name evidence="7 9" type="primary">trmB</name>
    <name evidence="9" type="ORF">GCM10022279_23960</name>
</gene>
<dbReference type="EC" id="2.1.1.33" evidence="7"/>
<dbReference type="InterPro" id="IPR003358">
    <property type="entry name" value="tRNA_(Gua-N-7)_MeTrfase_Trmb"/>
</dbReference>
<evidence type="ECO:0000256" key="8">
    <source>
        <dbReference type="SAM" id="MobiDB-lite"/>
    </source>
</evidence>
<dbReference type="CDD" id="cd02440">
    <property type="entry name" value="AdoMet_MTases"/>
    <property type="match status" value="1"/>
</dbReference>
<feature type="binding site" evidence="7">
    <location>
        <position position="128"/>
    </location>
    <ligand>
        <name>S-adenosyl-L-methionine</name>
        <dbReference type="ChEBI" id="CHEBI:59789"/>
    </ligand>
</feature>
<proteinExistence type="inferred from homology"/>
<evidence type="ECO:0000256" key="7">
    <source>
        <dbReference type="HAMAP-Rule" id="MF_01057"/>
    </source>
</evidence>
<evidence type="ECO:0000256" key="6">
    <source>
        <dbReference type="ARBA" id="ARBA00022694"/>
    </source>
</evidence>
<comment type="function">
    <text evidence="2 7">Catalyzes the formation of N(7)-methylguanine at position 46 (m7G46) in tRNA.</text>
</comment>
<name>A0ABP7RM12_9BURK</name>
<protein>
    <recommendedName>
        <fullName evidence="7">tRNA (guanine-N(7)-)-methyltransferase</fullName>
        <ecNumber evidence="7">2.1.1.33</ecNumber>
    </recommendedName>
    <alternativeName>
        <fullName evidence="7">tRNA (guanine(46)-N(7))-methyltransferase</fullName>
    </alternativeName>
    <alternativeName>
        <fullName evidence="7">tRNA(m7G46)-methyltransferase</fullName>
    </alternativeName>
</protein>
<evidence type="ECO:0000256" key="4">
    <source>
        <dbReference type="ARBA" id="ARBA00022679"/>
    </source>
</evidence>
<dbReference type="InterPro" id="IPR055361">
    <property type="entry name" value="tRNA_methyltr_TrmB_bact"/>
</dbReference>
<feature type="binding site" evidence="7">
    <location>
        <position position="214"/>
    </location>
    <ligand>
        <name>substrate</name>
    </ligand>
</feature>
<keyword evidence="6 7" id="KW-0819">tRNA processing</keyword>
<evidence type="ECO:0000256" key="3">
    <source>
        <dbReference type="ARBA" id="ARBA00022603"/>
    </source>
</evidence>
<dbReference type="Gene3D" id="3.40.50.150">
    <property type="entry name" value="Vaccinia Virus protein VP39"/>
    <property type="match status" value="1"/>
</dbReference>
<dbReference type="PANTHER" id="PTHR23417">
    <property type="entry name" value="3-DEOXY-D-MANNO-OCTULOSONIC-ACID TRANSFERASE/TRNA GUANINE-N 7 - -METHYLTRANSFERASE"/>
    <property type="match status" value="1"/>
</dbReference>
<organism evidence="9 10">
    <name type="scientific">Comamonas faecalis</name>
    <dbReference type="NCBI Taxonomy" id="1387849"/>
    <lineage>
        <taxon>Bacteria</taxon>
        <taxon>Pseudomonadati</taxon>
        <taxon>Pseudomonadota</taxon>
        <taxon>Betaproteobacteria</taxon>
        <taxon>Burkholderiales</taxon>
        <taxon>Comamonadaceae</taxon>
        <taxon>Comamonas</taxon>
    </lineage>
</organism>
<accession>A0ABP7RM12</accession>
<comment type="similarity">
    <text evidence="7">Belongs to the class I-like SAM-binding methyltransferase superfamily. TrmB family.</text>
</comment>
<keyword evidence="10" id="KW-1185">Reference proteome</keyword>
<sequence>MVAAGLGAPLQSRPVNTSPTPDTPAGAVPNAAPAATGPSRSGAAPADVAHPKAIRSYVRRAGRTTTGQTKALAELGPRFVLPYAPQLLDADAAFGRHAPLILEIGFGMGEATAHIARVRPGDNFLCCEVHEPGVGALLKRIGEQGIANIRICAHDATEVLAHMLAPAQLDGIHIFFPDPWHKKKHNKRRLIQPPLVAQLAGRLKPGGYIHCATDWQPYAEQMLQVLGAEPLLANTAPDYAPKPDYRPLTKFENRGLRLGHGVWDLVFTRR</sequence>
<reference evidence="10" key="1">
    <citation type="journal article" date="2019" name="Int. J. Syst. Evol. Microbiol.">
        <title>The Global Catalogue of Microorganisms (GCM) 10K type strain sequencing project: providing services to taxonomists for standard genome sequencing and annotation.</title>
        <authorList>
            <consortium name="The Broad Institute Genomics Platform"/>
            <consortium name="The Broad Institute Genome Sequencing Center for Infectious Disease"/>
            <person name="Wu L."/>
            <person name="Ma J."/>
        </authorList>
    </citation>
    <scope>NUCLEOTIDE SEQUENCE [LARGE SCALE GENOMIC DNA]</scope>
    <source>
        <strain evidence="10">JCM 17561</strain>
    </source>
</reference>
<evidence type="ECO:0000256" key="2">
    <source>
        <dbReference type="ARBA" id="ARBA00003015"/>
    </source>
</evidence>
<evidence type="ECO:0000256" key="5">
    <source>
        <dbReference type="ARBA" id="ARBA00022691"/>
    </source>
</evidence>
<feature type="binding site" evidence="7">
    <location>
        <begin position="249"/>
        <end position="252"/>
    </location>
    <ligand>
        <name>substrate</name>
    </ligand>
</feature>
<feature type="region of interest" description="Disordered" evidence="8">
    <location>
        <begin position="1"/>
        <end position="48"/>
    </location>
</feature>
<keyword evidence="3 7" id="KW-0489">Methyltransferase</keyword>
<dbReference type="PROSITE" id="PS51625">
    <property type="entry name" value="SAM_MT_TRMB"/>
    <property type="match status" value="1"/>
</dbReference>
<dbReference type="HAMAP" id="MF_01057">
    <property type="entry name" value="tRNA_methyltr_TrmB"/>
    <property type="match status" value="1"/>
</dbReference>
<dbReference type="PANTHER" id="PTHR23417:SF14">
    <property type="entry name" value="PENTACOTRIPEPTIDE-REPEAT REGION OF PRORP DOMAIN-CONTAINING PROTEIN"/>
    <property type="match status" value="1"/>
</dbReference>
<evidence type="ECO:0000313" key="9">
    <source>
        <dbReference type="EMBL" id="GAA3999486.1"/>
    </source>
</evidence>
<keyword evidence="5 7" id="KW-0949">S-adenosyl-L-methionine</keyword>
<evidence type="ECO:0000313" key="10">
    <source>
        <dbReference type="Proteomes" id="UP001501627"/>
    </source>
</evidence>
<feature type="binding site" evidence="7">
    <location>
        <position position="178"/>
    </location>
    <ligand>
        <name>S-adenosyl-L-methionine</name>
        <dbReference type="ChEBI" id="CHEBI:59789"/>
    </ligand>
</feature>
<dbReference type="Proteomes" id="UP001501627">
    <property type="component" value="Unassembled WGS sequence"/>
</dbReference>
<evidence type="ECO:0000256" key="1">
    <source>
        <dbReference type="ARBA" id="ARBA00000142"/>
    </source>
</evidence>
<feature type="binding site" evidence="7">
    <location>
        <position position="155"/>
    </location>
    <ligand>
        <name>S-adenosyl-L-methionine</name>
        <dbReference type="ChEBI" id="CHEBI:59789"/>
    </ligand>
</feature>
<comment type="caution">
    <text evidence="9">The sequence shown here is derived from an EMBL/GenBank/DDBJ whole genome shotgun (WGS) entry which is preliminary data.</text>
</comment>
<dbReference type="NCBIfam" id="TIGR00091">
    <property type="entry name" value="tRNA (guanosine(46)-N7)-methyltransferase TrmB"/>
    <property type="match status" value="1"/>
</dbReference>
<comment type="catalytic activity">
    <reaction evidence="1 7">
        <text>guanosine(46) in tRNA + S-adenosyl-L-methionine = N(7)-methylguanosine(46) in tRNA + S-adenosyl-L-homocysteine</text>
        <dbReference type="Rhea" id="RHEA:42708"/>
        <dbReference type="Rhea" id="RHEA-COMP:10188"/>
        <dbReference type="Rhea" id="RHEA-COMP:10189"/>
        <dbReference type="ChEBI" id="CHEBI:57856"/>
        <dbReference type="ChEBI" id="CHEBI:59789"/>
        <dbReference type="ChEBI" id="CHEBI:74269"/>
        <dbReference type="ChEBI" id="CHEBI:74480"/>
        <dbReference type="EC" id="2.1.1.33"/>
    </reaction>
</comment>
<dbReference type="SUPFAM" id="SSF53335">
    <property type="entry name" value="S-adenosyl-L-methionine-dependent methyltransferases"/>
    <property type="match status" value="1"/>
</dbReference>
<feature type="compositionally biased region" description="Low complexity" evidence="8">
    <location>
        <begin position="23"/>
        <end position="38"/>
    </location>
</feature>
<dbReference type="Pfam" id="PF02390">
    <property type="entry name" value="Methyltransf_4"/>
    <property type="match status" value="1"/>
</dbReference>
<feature type="binding site" evidence="7">
    <location>
        <position position="182"/>
    </location>
    <ligand>
        <name>substrate</name>
    </ligand>
</feature>
<comment type="pathway">
    <text evidence="7">tRNA modification; N(7)-methylguanine-tRNA biosynthesis.</text>
</comment>